<feature type="domain" description="HTH lysR-type" evidence="5">
    <location>
        <begin position="4"/>
        <end position="61"/>
    </location>
</feature>
<dbReference type="GO" id="GO:0003700">
    <property type="term" value="F:DNA-binding transcription factor activity"/>
    <property type="evidence" value="ECO:0007669"/>
    <property type="project" value="InterPro"/>
</dbReference>
<keyword evidence="3 6" id="KW-0238">DNA-binding</keyword>
<dbReference type="InterPro" id="IPR000847">
    <property type="entry name" value="LysR_HTH_N"/>
</dbReference>
<dbReference type="Gene3D" id="3.40.190.290">
    <property type="match status" value="1"/>
</dbReference>
<evidence type="ECO:0000256" key="4">
    <source>
        <dbReference type="ARBA" id="ARBA00023163"/>
    </source>
</evidence>
<gene>
    <name evidence="6" type="ORF">SAMN05444486_102834</name>
</gene>
<keyword evidence="2" id="KW-0805">Transcription regulation</keyword>
<evidence type="ECO:0000313" key="7">
    <source>
        <dbReference type="Proteomes" id="UP000199026"/>
    </source>
</evidence>
<proteinExistence type="inferred from homology"/>
<dbReference type="InterPro" id="IPR058163">
    <property type="entry name" value="LysR-type_TF_proteobact-type"/>
</dbReference>
<dbReference type="Pfam" id="PF00126">
    <property type="entry name" value="HTH_1"/>
    <property type="match status" value="1"/>
</dbReference>
<dbReference type="STRING" id="576131.SAMN05444486_102834"/>
<dbReference type="InterPro" id="IPR036390">
    <property type="entry name" value="WH_DNA-bd_sf"/>
</dbReference>
<keyword evidence="7" id="KW-1185">Reference proteome</keyword>
<evidence type="ECO:0000256" key="1">
    <source>
        <dbReference type="ARBA" id="ARBA00009437"/>
    </source>
</evidence>
<dbReference type="AlphaFoldDB" id="A0A1H3KZT1"/>
<dbReference type="EMBL" id="FNPR01000002">
    <property type="protein sequence ID" value="SDY57144.1"/>
    <property type="molecule type" value="Genomic_DNA"/>
</dbReference>
<dbReference type="RefSeq" id="WP_089891256.1">
    <property type="nucleotide sequence ID" value="NZ_CALJFH010000033.1"/>
</dbReference>
<accession>A0A1H3KZT1</accession>
<dbReference type="InterPro" id="IPR036388">
    <property type="entry name" value="WH-like_DNA-bd_sf"/>
</dbReference>
<comment type="similarity">
    <text evidence="1">Belongs to the LysR transcriptional regulatory family.</text>
</comment>
<evidence type="ECO:0000256" key="3">
    <source>
        <dbReference type="ARBA" id="ARBA00023125"/>
    </source>
</evidence>
<dbReference type="GeneID" id="78124893"/>
<evidence type="ECO:0000256" key="2">
    <source>
        <dbReference type="ARBA" id="ARBA00023015"/>
    </source>
</evidence>
<keyword evidence="4" id="KW-0804">Transcription</keyword>
<dbReference type="PANTHER" id="PTHR30537">
    <property type="entry name" value="HTH-TYPE TRANSCRIPTIONAL REGULATOR"/>
    <property type="match status" value="1"/>
</dbReference>
<dbReference type="SUPFAM" id="SSF53850">
    <property type="entry name" value="Periplasmic binding protein-like II"/>
    <property type="match status" value="1"/>
</dbReference>
<evidence type="ECO:0000313" key="6">
    <source>
        <dbReference type="EMBL" id="SDY57144.1"/>
    </source>
</evidence>
<dbReference type="Proteomes" id="UP000199026">
    <property type="component" value="Unassembled WGS sequence"/>
</dbReference>
<dbReference type="Gene3D" id="1.10.10.10">
    <property type="entry name" value="Winged helix-like DNA-binding domain superfamily/Winged helix DNA-binding domain"/>
    <property type="match status" value="1"/>
</dbReference>
<dbReference type="OrthoDB" id="7768317at2"/>
<dbReference type="GO" id="GO:0006351">
    <property type="term" value="P:DNA-templated transcription"/>
    <property type="evidence" value="ECO:0007669"/>
    <property type="project" value="TreeGrafter"/>
</dbReference>
<dbReference type="PANTHER" id="PTHR30537:SF3">
    <property type="entry name" value="TRANSCRIPTIONAL REGULATORY PROTEIN"/>
    <property type="match status" value="1"/>
</dbReference>
<protein>
    <submittedName>
        <fullName evidence="6">DNA-binding transcriptional regulator, LysR family</fullName>
    </submittedName>
</protein>
<dbReference type="PROSITE" id="PS50931">
    <property type="entry name" value="HTH_LYSR"/>
    <property type="match status" value="1"/>
</dbReference>
<dbReference type="InterPro" id="IPR005119">
    <property type="entry name" value="LysR_subst-bd"/>
</dbReference>
<evidence type="ECO:0000259" key="5">
    <source>
        <dbReference type="PROSITE" id="PS50931"/>
    </source>
</evidence>
<reference evidence="6 7" key="1">
    <citation type="submission" date="2016-10" db="EMBL/GenBank/DDBJ databases">
        <authorList>
            <person name="de Groot N.N."/>
        </authorList>
    </citation>
    <scope>NUCLEOTIDE SEQUENCE [LARGE SCALE GENOMIC DNA]</scope>
    <source>
        <strain evidence="6 7">DSM 24677</strain>
    </source>
</reference>
<dbReference type="SUPFAM" id="SSF46785">
    <property type="entry name" value="Winged helix' DNA-binding domain"/>
    <property type="match status" value="1"/>
</dbReference>
<dbReference type="Pfam" id="PF03466">
    <property type="entry name" value="LysR_substrate"/>
    <property type="match status" value="1"/>
</dbReference>
<name>A0A1H3KZT1_9RHOB</name>
<sequence>MHRYSWDDLKFVLAVADTGTISAAARLLGVNHATVLRRIANFEEEHGAPVFERQSHGYSLLEDKAGVIEAAREAQEAIFSVAQRMQGRADAISGVVRLSSTDTFCQAVLPEFVKLMTEVNPELEIELLCSNDYADFARLEADIAVRPALKLPEVLRGEAVGFLGFGVYVRPDMATEETRWLGLQGALKRSAAARWLEEETAGRPNVFGAQADSFLVLRALALQGLGQAVLPCCLGDEASGLVRQTGPLEGARVPIWVLTHKDRRMTPRLREVQRRLCAFLRAESLRLSGEDIAD</sequence>
<dbReference type="GO" id="GO:0043565">
    <property type="term" value="F:sequence-specific DNA binding"/>
    <property type="evidence" value="ECO:0007669"/>
    <property type="project" value="TreeGrafter"/>
</dbReference>
<organism evidence="6 7">
    <name type="scientific">Lentibacter algarum</name>
    <dbReference type="NCBI Taxonomy" id="576131"/>
    <lineage>
        <taxon>Bacteria</taxon>
        <taxon>Pseudomonadati</taxon>
        <taxon>Pseudomonadota</taxon>
        <taxon>Alphaproteobacteria</taxon>
        <taxon>Rhodobacterales</taxon>
        <taxon>Roseobacteraceae</taxon>
        <taxon>Lentibacter</taxon>
    </lineage>
</organism>